<keyword evidence="2" id="KW-0694">RNA-binding</keyword>
<comment type="domain">
    <text evidence="2">A Gly-cisPro motif from one monomer fits into the active site of the other monomer to allow specific chiral rejection of L-amino acids.</text>
</comment>
<dbReference type="PANTHER" id="PTHR10472">
    <property type="entry name" value="D-TYROSYL-TRNA TYR DEACYLASE"/>
    <property type="match status" value="1"/>
</dbReference>
<feature type="short sequence motif" description="Gly-cisPro motif, important for rejection of L-amino acids" evidence="2">
    <location>
        <begin position="138"/>
        <end position="139"/>
    </location>
</feature>
<comment type="similarity">
    <text evidence="1 2">Belongs to the DTD family.</text>
</comment>
<evidence type="ECO:0000256" key="1">
    <source>
        <dbReference type="ARBA" id="ARBA00009673"/>
    </source>
</evidence>
<dbReference type="GO" id="GO:0106026">
    <property type="term" value="F:Gly-tRNA(Ala) deacylase activity"/>
    <property type="evidence" value="ECO:0007669"/>
    <property type="project" value="UniProtKB-UniRule"/>
</dbReference>
<accession>A0A1G7V3D3</accession>
<dbReference type="Pfam" id="PF02580">
    <property type="entry name" value="Tyr_Deacylase"/>
    <property type="match status" value="1"/>
</dbReference>
<dbReference type="InterPro" id="IPR023509">
    <property type="entry name" value="DTD-like_sf"/>
</dbReference>
<comment type="subunit">
    <text evidence="2">Homodimer.</text>
</comment>
<dbReference type="OrthoDB" id="9801395at2"/>
<keyword evidence="4" id="KW-1185">Reference proteome</keyword>
<proteinExistence type="inferred from homology"/>
<dbReference type="PANTHER" id="PTHR10472:SF5">
    <property type="entry name" value="D-AMINOACYL-TRNA DEACYLASE 1"/>
    <property type="match status" value="1"/>
</dbReference>
<dbReference type="GO" id="GO:0019478">
    <property type="term" value="P:D-amino acid catabolic process"/>
    <property type="evidence" value="ECO:0007669"/>
    <property type="project" value="UniProtKB-UniRule"/>
</dbReference>
<dbReference type="GO" id="GO:0005737">
    <property type="term" value="C:cytoplasm"/>
    <property type="evidence" value="ECO:0007669"/>
    <property type="project" value="UniProtKB-SubCell"/>
</dbReference>
<dbReference type="STRING" id="470826.SAMN04488027_10347"/>
<dbReference type="EC" id="3.1.1.96" evidence="2"/>
<dbReference type="GO" id="GO:0051500">
    <property type="term" value="F:D-tyrosyl-tRNA(Tyr) deacylase activity"/>
    <property type="evidence" value="ECO:0007669"/>
    <property type="project" value="TreeGrafter"/>
</dbReference>
<comment type="catalytic activity">
    <reaction evidence="2">
        <text>a D-aminoacyl-tRNA + H2O = a tRNA + a D-alpha-amino acid + H(+)</text>
        <dbReference type="Rhea" id="RHEA:13953"/>
        <dbReference type="Rhea" id="RHEA-COMP:10123"/>
        <dbReference type="Rhea" id="RHEA-COMP:10124"/>
        <dbReference type="ChEBI" id="CHEBI:15377"/>
        <dbReference type="ChEBI" id="CHEBI:15378"/>
        <dbReference type="ChEBI" id="CHEBI:59871"/>
        <dbReference type="ChEBI" id="CHEBI:78442"/>
        <dbReference type="ChEBI" id="CHEBI:79333"/>
        <dbReference type="EC" id="3.1.1.96"/>
    </reaction>
</comment>
<keyword evidence="2" id="KW-0963">Cytoplasm</keyword>
<sequence length="150" mass="17159">MKIVLQRVKEASVEIDHQIAGSIQNGLLIYLGIEDEDKQEDIDWLVKKVTQMRIFSDEEGKMNLNIREVEGEFLIVSQFTLYASVKKGNRPSFTGAAKPEYAKKLYEDFIVSIKDVYHSNIQSGRFGAHMQVYSINDGPLTFILDSRQKI</sequence>
<dbReference type="EMBL" id="FNCW01000003">
    <property type="protein sequence ID" value="SDG54283.1"/>
    <property type="molecule type" value="Genomic_DNA"/>
</dbReference>
<dbReference type="SUPFAM" id="SSF69500">
    <property type="entry name" value="DTD-like"/>
    <property type="match status" value="1"/>
</dbReference>
<evidence type="ECO:0000313" key="3">
    <source>
        <dbReference type="EMBL" id="SDG54283.1"/>
    </source>
</evidence>
<comment type="function">
    <text evidence="2">An aminoacyl-tRNA editing enzyme that deacylates mischarged D-aminoacyl-tRNAs. Also deacylates mischarged glycyl-tRNA(Ala), protecting cells against glycine mischarging by AlaRS. Acts via tRNA-based rather than protein-based catalysis; rejects L-amino acids rather than detecting D-amino acids in the active site. By recycling D-aminoacyl-tRNA to D-amino acids and free tRNA molecules, this enzyme counteracts the toxicity associated with the formation of D-aminoacyl-tRNA entities in vivo and helps enforce protein L-homochirality.</text>
</comment>
<organism evidence="3 4">
    <name type="scientific">Psychroflexus sediminis</name>
    <dbReference type="NCBI Taxonomy" id="470826"/>
    <lineage>
        <taxon>Bacteria</taxon>
        <taxon>Pseudomonadati</taxon>
        <taxon>Bacteroidota</taxon>
        <taxon>Flavobacteriia</taxon>
        <taxon>Flavobacteriales</taxon>
        <taxon>Flavobacteriaceae</taxon>
        <taxon>Psychroflexus</taxon>
    </lineage>
</organism>
<evidence type="ECO:0000256" key="2">
    <source>
        <dbReference type="HAMAP-Rule" id="MF_00518"/>
    </source>
</evidence>
<comment type="catalytic activity">
    <reaction evidence="2">
        <text>glycyl-tRNA(Ala) + H2O = tRNA(Ala) + glycine + H(+)</text>
        <dbReference type="Rhea" id="RHEA:53744"/>
        <dbReference type="Rhea" id="RHEA-COMP:9657"/>
        <dbReference type="Rhea" id="RHEA-COMP:13640"/>
        <dbReference type="ChEBI" id="CHEBI:15377"/>
        <dbReference type="ChEBI" id="CHEBI:15378"/>
        <dbReference type="ChEBI" id="CHEBI:57305"/>
        <dbReference type="ChEBI" id="CHEBI:78442"/>
        <dbReference type="ChEBI" id="CHEBI:78522"/>
    </reaction>
</comment>
<dbReference type="InterPro" id="IPR003732">
    <property type="entry name" value="Daa-tRNA_deacyls_DTD"/>
</dbReference>
<keyword evidence="2" id="KW-0820">tRNA-binding</keyword>
<dbReference type="GO" id="GO:0043908">
    <property type="term" value="F:Ser(Gly)-tRNA(Ala) hydrolase activity"/>
    <property type="evidence" value="ECO:0007669"/>
    <property type="project" value="UniProtKB-UniRule"/>
</dbReference>
<gene>
    <name evidence="2" type="primary">dtd</name>
    <name evidence="3" type="ORF">SAMN04488027_10347</name>
</gene>
<dbReference type="RefSeq" id="WP_093365589.1">
    <property type="nucleotide sequence ID" value="NZ_FNCW01000003.1"/>
</dbReference>
<evidence type="ECO:0000313" key="4">
    <source>
        <dbReference type="Proteomes" id="UP000199296"/>
    </source>
</evidence>
<name>A0A1G7V3D3_9FLAO</name>
<comment type="subcellular location">
    <subcellularLocation>
        <location evidence="2">Cytoplasm</location>
    </subcellularLocation>
</comment>
<dbReference type="EC" id="3.1.1.-" evidence="2"/>
<dbReference type="GO" id="GO:0000049">
    <property type="term" value="F:tRNA binding"/>
    <property type="evidence" value="ECO:0007669"/>
    <property type="project" value="UniProtKB-UniRule"/>
</dbReference>
<protein>
    <recommendedName>
        <fullName evidence="2">D-aminoacyl-tRNA deacylase</fullName>
        <shortName evidence="2">DTD</shortName>
        <ecNumber evidence="2">3.1.1.96</ecNumber>
    </recommendedName>
    <alternativeName>
        <fullName evidence="2">Gly-tRNA(Ala) deacylase</fullName>
        <ecNumber evidence="2">3.1.1.-</ecNumber>
    </alternativeName>
</protein>
<dbReference type="Gene3D" id="3.50.80.10">
    <property type="entry name" value="D-tyrosyl-tRNA(Tyr) deacylase"/>
    <property type="match status" value="1"/>
</dbReference>
<dbReference type="Proteomes" id="UP000199296">
    <property type="component" value="Unassembled WGS sequence"/>
</dbReference>
<keyword evidence="2" id="KW-0378">Hydrolase</keyword>
<dbReference type="FunFam" id="3.50.80.10:FF:000001">
    <property type="entry name" value="D-aminoacyl-tRNA deacylase"/>
    <property type="match status" value="1"/>
</dbReference>
<reference evidence="3 4" key="1">
    <citation type="submission" date="2016-10" db="EMBL/GenBank/DDBJ databases">
        <authorList>
            <person name="de Groot N.N."/>
        </authorList>
    </citation>
    <scope>NUCLEOTIDE SEQUENCE [LARGE SCALE GENOMIC DNA]</scope>
    <source>
        <strain evidence="3 4">DSM 19803</strain>
    </source>
</reference>
<dbReference type="NCBIfam" id="TIGR00256">
    <property type="entry name" value="D-aminoacyl-tRNA deacylase"/>
    <property type="match status" value="1"/>
</dbReference>
<dbReference type="HAMAP" id="MF_00518">
    <property type="entry name" value="Deacylase_Dtd"/>
    <property type="match status" value="1"/>
</dbReference>
<dbReference type="AlphaFoldDB" id="A0A1G7V3D3"/>